<evidence type="ECO:0000256" key="1">
    <source>
        <dbReference type="SAM" id="Phobius"/>
    </source>
</evidence>
<evidence type="ECO:0000313" key="3">
    <source>
        <dbReference type="Proteomes" id="UP001302249"/>
    </source>
</evidence>
<protein>
    <recommendedName>
        <fullName evidence="4">Transmembrane protein</fullName>
    </recommendedName>
</protein>
<keyword evidence="1" id="KW-1133">Transmembrane helix</keyword>
<reference evidence="2 3" key="1">
    <citation type="submission" date="2023-09" db="EMBL/GenBank/DDBJ databases">
        <authorList>
            <person name="Rey-Velasco X."/>
        </authorList>
    </citation>
    <scope>NUCLEOTIDE SEQUENCE [LARGE SCALE GENOMIC DNA]</scope>
    <source>
        <strain evidence="2 3">W311</strain>
    </source>
</reference>
<evidence type="ECO:0008006" key="4">
    <source>
        <dbReference type="Google" id="ProtNLM"/>
    </source>
</evidence>
<accession>A0ABZ0B722</accession>
<dbReference type="EMBL" id="CP135076">
    <property type="protein sequence ID" value="WNO53058.1"/>
    <property type="molecule type" value="Genomic_DNA"/>
</dbReference>
<name>A0ABZ0B722_9SPHN</name>
<sequence length="90" mass="10417">MRGAAHRGLSRIGTGVNHFQAERKCKQGVNIRAMSSQPSPSTHPFRERLRIREKRNALRPRVRAHDDDSDVRLFALSFLAFFVCFYTFLI</sequence>
<organism evidence="2 3">
    <name type="scientific">Stakelama saccharophila</name>
    <dbReference type="NCBI Taxonomy" id="3075605"/>
    <lineage>
        <taxon>Bacteria</taxon>
        <taxon>Pseudomonadati</taxon>
        <taxon>Pseudomonadota</taxon>
        <taxon>Alphaproteobacteria</taxon>
        <taxon>Sphingomonadales</taxon>
        <taxon>Sphingomonadaceae</taxon>
        <taxon>Stakelama</taxon>
    </lineage>
</organism>
<proteinExistence type="predicted"/>
<keyword evidence="1" id="KW-0812">Transmembrane</keyword>
<keyword evidence="3" id="KW-1185">Reference proteome</keyword>
<evidence type="ECO:0000313" key="2">
    <source>
        <dbReference type="EMBL" id="WNO53058.1"/>
    </source>
</evidence>
<feature type="transmembrane region" description="Helical" evidence="1">
    <location>
        <begin position="71"/>
        <end position="89"/>
    </location>
</feature>
<dbReference type="Proteomes" id="UP001302249">
    <property type="component" value="Chromosome"/>
</dbReference>
<gene>
    <name evidence="2" type="ORF">RPR59_11410</name>
</gene>
<dbReference type="RefSeq" id="WP_313914136.1">
    <property type="nucleotide sequence ID" value="NZ_CP135076.1"/>
</dbReference>
<keyword evidence="1" id="KW-0472">Membrane</keyword>